<gene>
    <name evidence="3" type="ORF">H6G83_06245</name>
</gene>
<proteinExistence type="predicted"/>
<keyword evidence="1" id="KW-0175">Coiled coil</keyword>
<keyword evidence="4" id="KW-1185">Reference proteome</keyword>
<sequence>MIIKEILNCPPGQEENILIANQEFIINDDFLSVLNKCAEIFLEEGDKEKADYLYEVAEKVSTEIYRAFLNTALQATLNSKGNLKAIYPLLKANLSKLDKKLIIIVKIWKEFLLPKLTFDEAAGTAAALIDFSKRLKDFPLGNKSDNIEIAIVCCQVGKSVFTSNTYSEIWGLAQTILAYLYWERIEEDRAQNLETCINLCQESLKIRHYLNNLQNWAEVQNILGIAYRDRIRGDKAENLEAAIIHLKNALQVFNIKEHSEQWAWSQHNLATVYSQRVYGEHEENIQYSINCSKKAMQVFTRHAFPEYWARTQMNLGNAYLRKENYSCSKSQKIAINCYIRALRILTIENYPEYWALVNNNLGLAYAEDIDGDEKNNFDKAIICYKKSLEIFTRQSFPEKWAMTQINLCNIYYQQGLIQEVIESSLSLLETYTPTSFPFYCLAAARHLGNAASSAGLWPLAIDGYCMAIDALEQKRNEEKTEFTRQKTLEDFIGIYQNIVQACINAGEIEKAFEYVERSRAKRLVDLMASNDLYQGDAIPPEVESLLQQYEELQRQIDIERDRHQSGNNRSETRAAFQAYNEAIAALENQKQHIWEQIRRLDPVLAGEIQVSAPDFSAIQKLIDKPNTALLSFYTTDTDTYIFVLQQNQITLHTCTGQGLNNLQNWISQNWLFPYLTREGETKEEKAKREETWYSSMSSILTELAERLQINTLINQHLESIEELILIPHLLLHQIPFVALPLENHQYLGDKFLIRYIPSCQILDFCQQREHLKNIPQQSLKYGTVEVAEDNLPFARIECEKIAELYKIPQEQRLIGKTQATRENYRQLAQTVNVLHSSHHALSRLDNPLESELRLAGESITLGQLMSPSWRLPNLVDVFLACCETHLDKPSLTDDIFTLSTGFLCAGAINVVSTLWAVDDLATALLSIFYYQYRKQNKSCSEALQQAQFKLRNFKKHELKGIFSEAETREKELISMRKKYIRGSGEYSQWESEYQIYARINRLIQKVQNSNEEFPFSHPVYWAAFICQGLR</sequence>
<feature type="coiled-coil region" evidence="1">
    <location>
        <begin position="542"/>
        <end position="589"/>
    </location>
</feature>
<dbReference type="PANTHER" id="PTHR10098">
    <property type="entry name" value="RAPSYN-RELATED"/>
    <property type="match status" value="1"/>
</dbReference>
<reference evidence="3 4" key="1">
    <citation type="journal article" date="2020" name="ISME J.">
        <title>Comparative genomics reveals insights into cyanobacterial evolution and habitat adaptation.</title>
        <authorList>
            <person name="Chen M.Y."/>
            <person name="Teng W.K."/>
            <person name="Zhao L."/>
            <person name="Hu C.X."/>
            <person name="Zhou Y.K."/>
            <person name="Han B.P."/>
            <person name="Song L.R."/>
            <person name="Shu W.S."/>
        </authorList>
    </citation>
    <scope>NUCLEOTIDE SEQUENCE [LARGE SCALE GENOMIC DNA]</scope>
    <source>
        <strain evidence="3 4">FACHB-119</strain>
    </source>
</reference>
<protein>
    <submittedName>
        <fullName evidence="3">CHAT domain-containing protein</fullName>
    </submittedName>
</protein>
<evidence type="ECO:0000259" key="2">
    <source>
        <dbReference type="Pfam" id="PF12770"/>
    </source>
</evidence>
<evidence type="ECO:0000313" key="3">
    <source>
        <dbReference type="EMBL" id="MBD2500223.1"/>
    </source>
</evidence>
<comment type="caution">
    <text evidence="3">The sequence shown here is derived from an EMBL/GenBank/DDBJ whole genome shotgun (WGS) entry which is preliminary data.</text>
</comment>
<feature type="domain" description="CHAT" evidence="2">
    <location>
        <begin position="709"/>
        <end position="1028"/>
    </location>
</feature>
<name>A0ABR8CZB2_9NOST</name>
<accession>A0ABR8CZB2</accession>
<dbReference type="Gene3D" id="1.25.40.10">
    <property type="entry name" value="Tetratricopeptide repeat domain"/>
    <property type="match status" value="3"/>
</dbReference>
<dbReference type="Proteomes" id="UP000661112">
    <property type="component" value="Unassembled WGS sequence"/>
</dbReference>
<dbReference type="SUPFAM" id="SSF81901">
    <property type="entry name" value="HCP-like"/>
    <property type="match status" value="1"/>
</dbReference>
<evidence type="ECO:0000256" key="1">
    <source>
        <dbReference type="SAM" id="Coils"/>
    </source>
</evidence>
<dbReference type="EMBL" id="JACJSG010000006">
    <property type="protein sequence ID" value="MBD2500223.1"/>
    <property type="molecule type" value="Genomic_DNA"/>
</dbReference>
<dbReference type="Pfam" id="PF12770">
    <property type="entry name" value="CHAT"/>
    <property type="match status" value="1"/>
</dbReference>
<dbReference type="SUPFAM" id="SSF48452">
    <property type="entry name" value="TPR-like"/>
    <property type="match status" value="1"/>
</dbReference>
<dbReference type="PANTHER" id="PTHR10098:SF108">
    <property type="entry name" value="TETRATRICOPEPTIDE REPEAT PROTEIN 28"/>
    <property type="match status" value="1"/>
</dbReference>
<dbReference type="InterPro" id="IPR024983">
    <property type="entry name" value="CHAT_dom"/>
</dbReference>
<dbReference type="InterPro" id="IPR011990">
    <property type="entry name" value="TPR-like_helical_dom_sf"/>
</dbReference>
<evidence type="ECO:0000313" key="4">
    <source>
        <dbReference type="Proteomes" id="UP000661112"/>
    </source>
</evidence>
<organism evidence="3 4">
    <name type="scientific">Anabaena azotica FACHB-119</name>
    <dbReference type="NCBI Taxonomy" id="947527"/>
    <lineage>
        <taxon>Bacteria</taxon>
        <taxon>Bacillati</taxon>
        <taxon>Cyanobacteriota</taxon>
        <taxon>Cyanophyceae</taxon>
        <taxon>Nostocales</taxon>
        <taxon>Nostocaceae</taxon>
        <taxon>Anabaena</taxon>
        <taxon>Anabaena azotica</taxon>
    </lineage>
</organism>